<keyword evidence="2" id="KW-1185">Reference proteome</keyword>
<proteinExistence type="predicted"/>
<dbReference type="AlphaFoldDB" id="A0A8S1RRR2"/>
<evidence type="ECO:0000313" key="2">
    <source>
        <dbReference type="Proteomes" id="UP000692954"/>
    </source>
</evidence>
<comment type="caution">
    <text evidence="1">The sequence shown here is derived from an EMBL/GenBank/DDBJ whole genome shotgun (WGS) entry which is preliminary data.</text>
</comment>
<gene>
    <name evidence="1" type="ORF">PSON_ATCC_30995.1.T2530010</name>
</gene>
<reference evidence="1" key="1">
    <citation type="submission" date="2021-01" db="EMBL/GenBank/DDBJ databases">
        <authorList>
            <consortium name="Genoscope - CEA"/>
            <person name="William W."/>
        </authorList>
    </citation>
    <scope>NUCLEOTIDE SEQUENCE</scope>
</reference>
<dbReference type="Proteomes" id="UP000692954">
    <property type="component" value="Unassembled WGS sequence"/>
</dbReference>
<organism evidence="1 2">
    <name type="scientific">Paramecium sonneborni</name>
    <dbReference type="NCBI Taxonomy" id="65129"/>
    <lineage>
        <taxon>Eukaryota</taxon>
        <taxon>Sar</taxon>
        <taxon>Alveolata</taxon>
        <taxon>Ciliophora</taxon>
        <taxon>Intramacronucleata</taxon>
        <taxon>Oligohymenophorea</taxon>
        <taxon>Peniculida</taxon>
        <taxon>Parameciidae</taxon>
        <taxon>Paramecium</taxon>
    </lineage>
</organism>
<accession>A0A8S1RRR2</accession>
<evidence type="ECO:0000313" key="1">
    <source>
        <dbReference type="EMBL" id="CAD8129962.1"/>
    </source>
</evidence>
<sequence length="236" mass="28216">MFKSDQIQIDQSPFRQLWFLLSFYQGQCQIFALLKIPLYQIQECNTNLIQLQIMKQYKVIFSLNHFQINKQLHSILIIQILLYQYSLTILKMHQLFQVLLQVQFINQILNSVLLNQLFYQQNFLLVVQSLLQQIHKQQLCQIILVSFKQIHSKQCIDLIKLNRYQLLNYIIQWDNNGFSQFTVQFPEILVIGQHKLPQFSFNEFTMQNLLRVDFKSSYDEFSGYTFCGAQNDNLIV</sequence>
<dbReference type="EMBL" id="CAJJDN010000253">
    <property type="protein sequence ID" value="CAD8129962.1"/>
    <property type="molecule type" value="Genomic_DNA"/>
</dbReference>
<name>A0A8S1RRR2_9CILI</name>
<protein>
    <submittedName>
        <fullName evidence="1">Uncharacterized protein</fullName>
    </submittedName>
</protein>